<feature type="domain" description="Radical SAM core" evidence="6">
    <location>
        <begin position="73"/>
        <end position="313"/>
    </location>
</feature>
<dbReference type="EMBL" id="AFBQ01000170">
    <property type="protein sequence ID" value="EHY31388.1"/>
    <property type="molecule type" value="Genomic_DNA"/>
</dbReference>
<dbReference type="HOGENOM" id="CLU_027579_4_0_4"/>
<evidence type="ECO:0000313" key="7">
    <source>
        <dbReference type="EMBL" id="EHY31388.1"/>
    </source>
</evidence>
<sequence length="511" mass="56133">MSATKPMKPVTFEAGARAVEEAMRGKGVEGYYADAADPLHAAFPAKARIHSGPDGMPLMGESACEALERLADRPRSGKTLAYLHIPFCETRCLYCMFYQNPFDEDRSKVFTDALIRELELWSDRDAQRVGPVHAVYLGGGTPTALSARDLRRVLDTVQRTLPLANDCEITIEGRINNFDDEKIEAALAGGANRFSLGVQTFNTQVRRSMMRIDDGERCLRRLEALMSYDQAAVVMDLIYGFPGQSMDVWEEDLRIASSLPLDGIDCYQLNVFEKSPLARRVESGKLPPAADTPMKADMFARSVEFLTNANWRRLSNNHWGQGTRERNVYNQLGKGACDCLAFGSGAGGRLFGHSFMLERKLDDYIRAVNDGVKPTSFLMAPGPHWALLRTISSAMESGAINLAAIGRSAGLDLEGMAKPVLDQWAEAGLLRRRGEWLHQTVAGQFWHVTLAQLLIDFLKTQLVAPNAPNAKDAQDGMNAMALRKLDMGAPQMVAAAAGGARAPRAPHPHHG</sequence>
<reference evidence="7 8" key="1">
    <citation type="submission" date="2011-11" db="EMBL/GenBank/DDBJ databases">
        <authorList>
            <person name="Weinstock G."/>
            <person name="Sodergren E."/>
            <person name="Clifton S."/>
            <person name="Fulton L."/>
            <person name="Fulton B."/>
            <person name="Courtney L."/>
            <person name="Fronick C."/>
            <person name="Harrison M."/>
            <person name="Strong C."/>
            <person name="Farmer C."/>
            <person name="Delahaunty K."/>
            <person name="Markovic C."/>
            <person name="Hall O."/>
            <person name="Minx P."/>
            <person name="Tomlinson C."/>
            <person name="Mitreva M."/>
            <person name="Hou S."/>
            <person name="Chen J."/>
            <person name="Wollam A."/>
            <person name="Pepin K.H."/>
            <person name="Johnson M."/>
            <person name="Bhonagiri V."/>
            <person name="Zhang X."/>
            <person name="Suruliraj S."/>
            <person name="Warren W."/>
            <person name="Chinwalla A."/>
            <person name="Mardis E.R."/>
            <person name="Wilson R.K."/>
        </authorList>
    </citation>
    <scope>NUCLEOTIDE SEQUENCE [LARGE SCALE GENOMIC DNA]</scope>
    <source>
        <strain evidence="7 8">YIT 11816</strain>
    </source>
</reference>
<accession>H3KER7</accession>
<keyword evidence="3" id="KW-0479">Metal-binding</keyword>
<dbReference type="SMART" id="SM00729">
    <property type="entry name" value="Elp3"/>
    <property type="match status" value="1"/>
</dbReference>
<evidence type="ECO:0000256" key="1">
    <source>
        <dbReference type="ARBA" id="ARBA00001966"/>
    </source>
</evidence>
<evidence type="ECO:0000256" key="2">
    <source>
        <dbReference type="ARBA" id="ARBA00022691"/>
    </source>
</evidence>
<dbReference type="GO" id="GO:0046872">
    <property type="term" value="F:metal ion binding"/>
    <property type="evidence" value="ECO:0007669"/>
    <property type="project" value="UniProtKB-KW"/>
</dbReference>
<protein>
    <submittedName>
        <fullName evidence="7">Radical SAM domain protein</fullName>
    </submittedName>
</protein>
<dbReference type="Proteomes" id="UP000004956">
    <property type="component" value="Unassembled WGS sequence"/>
</dbReference>
<name>H3KER7_9BURK</name>
<dbReference type="PANTHER" id="PTHR13932:SF9">
    <property type="entry name" value="COPROPORPHYRINOGEN III OXIDASE"/>
    <property type="match status" value="1"/>
</dbReference>
<comment type="caution">
    <text evidence="7">The sequence shown here is derived from an EMBL/GenBank/DDBJ whole genome shotgun (WGS) entry which is preliminary data.</text>
</comment>
<evidence type="ECO:0000259" key="6">
    <source>
        <dbReference type="PROSITE" id="PS51918"/>
    </source>
</evidence>
<evidence type="ECO:0000256" key="5">
    <source>
        <dbReference type="ARBA" id="ARBA00023014"/>
    </source>
</evidence>
<dbReference type="RefSeq" id="WP_008542098.1">
    <property type="nucleotide sequence ID" value="NZ_JH604951.1"/>
</dbReference>
<dbReference type="InterPro" id="IPR034505">
    <property type="entry name" value="Coproporphyrinogen-III_oxidase"/>
</dbReference>
<gene>
    <name evidence="7" type="ORF">HMPREF9440_01232</name>
</gene>
<keyword evidence="4" id="KW-0408">Iron</keyword>
<evidence type="ECO:0000256" key="4">
    <source>
        <dbReference type="ARBA" id="ARBA00023004"/>
    </source>
</evidence>
<dbReference type="InterPro" id="IPR007197">
    <property type="entry name" value="rSAM"/>
</dbReference>
<evidence type="ECO:0000313" key="8">
    <source>
        <dbReference type="Proteomes" id="UP000004956"/>
    </source>
</evidence>
<organism evidence="7 8">
    <name type="scientific">Sutterella parvirubra YIT 11816</name>
    <dbReference type="NCBI Taxonomy" id="762967"/>
    <lineage>
        <taxon>Bacteria</taxon>
        <taxon>Pseudomonadati</taxon>
        <taxon>Pseudomonadota</taxon>
        <taxon>Betaproteobacteria</taxon>
        <taxon>Burkholderiales</taxon>
        <taxon>Sutterellaceae</taxon>
        <taxon>Sutterella</taxon>
    </lineage>
</organism>
<dbReference type="SUPFAM" id="SSF102114">
    <property type="entry name" value="Radical SAM enzymes"/>
    <property type="match status" value="1"/>
</dbReference>
<dbReference type="CDD" id="cd01335">
    <property type="entry name" value="Radical_SAM"/>
    <property type="match status" value="1"/>
</dbReference>
<dbReference type="PATRIC" id="fig|762967.3.peg.974"/>
<dbReference type="InterPro" id="IPR006638">
    <property type="entry name" value="Elp3/MiaA/NifB-like_rSAM"/>
</dbReference>
<dbReference type="SFLD" id="SFLDS00029">
    <property type="entry name" value="Radical_SAM"/>
    <property type="match status" value="1"/>
</dbReference>
<dbReference type="AlphaFoldDB" id="H3KER7"/>
<dbReference type="GO" id="GO:0006779">
    <property type="term" value="P:porphyrin-containing compound biosynthetic process"/>
    <property type="evidence" value="ECO:0007669"/>
    <property type="project" value="TreeGrafter"/>
</dbReference>
<dbReference type="GO" id="GO:0005737">
    <property type="term" value="C:cytoplasm"/>
    <property type="evidence" value="ECO:0007669"/>
    <property type="project" value="TreeGrafter"/>
</dbReference>
<dbReference type="OrthoDB" id="9808022at2"/>
<keyword evidence="5" id="KW-0411">Iron-sulfur</keyword>
<keyword evidence="2" id="KW-0949">S-adenosyl-L-methionine</keyword>
<keyword evidence="8" id="KW-1185">Reference proteome</keyword>
<dbReference type="PROSITE" id="PS51918">
    <property type="entry name" value="RADICAL_SAM"/>
    <property type="match status" value="1"/>
</dbReference>
<dbReference type="SFLD" id="SFLDF00311">
    <property type="entry name" value="heme_degradation_proteins_(Hut"/>
    <property type="match status" value="1"/>
</dbReference>
<dbReference type="NCBIfam" id="TIGR04107">
    <property type="entry name" value="rSAM_HutW"/>
    <property type="match status" value="1"/>
</dbReference>
<dbReference type="Gene3D" id="3.20.20.70">
    <property type="entry name" value="Aldolase class I"/>
    <property type="match status" value="1"/>
</dbReference>
<evidence type="ECO:0000256" key="3">
    <source>
        <dbReference type="ARBA" id="ARBA00022723"/>
    </source>
</evidence>
<proteinExistence type="predicted"/>
<dbReference type="PANTHER" id="PTHR13932">
    <property type="entry name" value="COPROPORPHYRINIGEN III OXIDASE"/>
    <property type="match status" value="1"/>
</dbReference>
<dbReference type="STRING" id="762967.HMPREF9440_01232"/>
<dbReference type="GO" id="GO:0003824">
    <property type="term" value="F:catalytic activity"/>
    <property type="evidence" value="ECO:0007669"/>
    <property type="project" value="InterPro"/>
</dbReference>
<dbReference type="Pfam" id="PF04055">
    <property type="entry name" value="Radical_SAM"/>
    <property type="match status" value="1"/>
</dbReference>
<dbReference type="InterPro" id="IPR013785">
    <property type="entry name" value="Aldolase_TIM"/>
</dbReference>
<comment type="cofactor">
    <cofactor evidence="1">
        <name>[4Fe-4S] cluster</name>
        <dbReference type="ChEBI" id="CHEBI:49883"/>
    </cofactor>
</comment>
<dbReference type="SFLD" id="SFLDG01065">
    <property type="entry name" value="anaerobic_coproporphyrinogen-I"/>
    <property type="match status" value="1"/>
</dbReference>
<dbReference type="InterPro" id="IPR058240">
    <property type="entry name" value="rSAM_sf"/>
</dbReference>
<dbReference type="GO" id="GO:0051539">
    <property type="term" value="F:4 iron, 4 sulfur cluster binding"/>
    <property type="evidence" value="ECO:0007669"/>
    <property type="project" value="TreeGrafter"/>
</dbReference>
<dbReference type="InterPro" id="IPR026332">
    <property type="entry name" value="HutW"/>
</dbReference>